<dbReference type="Proteomes" id="UP000295515">
    <property type="component" value="Unassembled WGS sequence"/>
</dbReference>
<keyword evidence="7" id="KW-1185">Reference proteome</keyword>
<dbReference type="SUPFAM" id="SSF88946">
    <property type="entry name" value="Sigma2 domain of RNA polymerase sigma factors"/>
    <property type="match status" value="1"/>
</dbReference>
<name>A0A4V2W5R1_9FIRM</name>
<dbReference type="PANTHER" id="PTHR43133">
    <property type="entry name" value="RNA POLYMERASE ECF-TYPE SIGMA FACTO"/>
    <property type="match status" value="1"/>
</dbReference>
<keyword evidence="3" id="KW-0238">DNA-binding</keyword>
<keyword evidence="4" id="KW-0804">Transcription</keyword>
<dbReference type="Pfam" id="PF04542">
    <property type="entry name" value="Sigma70_r2"/>
    <property type="match status" value="1"/>
</dbReference>
<reference evidence="6 7" key="1">
    <citation type="submission" date="2019-03" db="EMBL/GenBank/DDBJ databases">
        <title>Genomic Encyclopedia of Type Strains, Phase IV (KMG-IV): sequencing the most valuable type-strain genomes for metagenomic binning, comparative biology and taxonomic classification.</title>
        <authorList>
            <person name="Goeker M."/>
        </authorList>
    </citation>
    <scope>NUCLEOTIDE SEQUENCE [LARGE SCALE GENOMIC DNA]</scope>
    <source>
        <strain evidence="6 7">DSM 29487</strain>
    </source>
</reference>
<proteinExistence type="predicted"/>
<feature type="domain" description="RNA polymerase sigma-70 region 2" evidence="5">
    <location>
        <begin position="22"/>
        <end position="88"/>
    </location>
</feature>
<keyword evidence="2" id="KW-0731">Sigma factor</keyword>
<evidence type="ECO:0000256" key="4">
    <source>
        <dbReference type="ARBA" id="ARBA00023163"/>
    </source>
</evidence>
<keyword evidence="1" id="KW-0805">Transcription regulation</keyword>
<organism evidence="6 7">
    <name type="scientific">Longibaculum muris</name>
    <dbReference type="NCBI Taxonomy" id="1796628"/>
    <lineage>
        <taxon>Bacteria</taxon>
        <taxon>Bacillati</taxon>
        <taxon>Bacillota</taxon>
        <taxon>Erysipelotrichia</taxon>
        <taxon>Erysipelotrichales</taxon>
        <taxon>Coprobacillaceae</taxon>
        <taxon>Longibaculum</taxon>
    </lineage>
</organism>
<dbReference type="InterPro" id="IPR039425">
    <property type="entry name" value="RNA_pol_sigma-70-like"/>
</dbReference>
<evidence type="ECO:0000313" key="7">
    <source>
        <dbReference type="Proteomes" id="UP000295515"/>
    </source>
</evidence>
<protein>
    <submittedName>
        <fullName evidence="6">RNA polymerase sigma factor (Sigma-70 family)</fullName>
    </submittedName>
</protein>
<dbReference type="PANTHER" id="PTHR43133:SF8">
    <property type="entry name" value="RNA POLYMERASE SIGMA FACTOR HI_1459-RELATED"/>
    <property type="match status" value="1"/>
</dbReference>
<dbReference type="GO" id="GO:0003677">
    <property type="term" value="F:DNA binding"/>
    <property type="evidence" value="ECO:0007669"/>
    <property type="project" value="UniProtKB-KW"/>
</dbReference>
<dbReference type="GeneID" id="98915070"/>
<gene>
    <name evidence="6" type="ORF">EDD60_106114</name>
</gene>
<sequence>MDNKIIKSIQNQNDKAFEYIDKEYAQLIHYILYNLRLSHQDVEECYNDILLKLWTHLQSYDVCQASLKNYIALITRRTGLNYVRKNKRLYEEILYERMDIFESQTQGKEIDWDYIVEQLSFYERDLFYRYFYYFQTIESISLEKGKTYKSVESSIYRLRKKLKILLEKEVKKYE</sequence>
<dbReference type="InterPro" id="IPR013325">
    <property type="entry name" value="RNA_pol_sigma_r2"/>
</dbReference>
<evidence type="ECO:0000256" key="1">
    <source>
        <dbReference type="ARBA" id="ARBA00023015"/>
    </source>
</evidence>
<dbReference type="GO" id="GO:0006352">
    <property type="term" value="P:DNA-templated transcription initiation"/>
    <property type="evidence" value="ECO:0007669"/>
    <property type="project" value="InterPro"/>
</dbReference>
<dbReference type="InterPro" id="IPR007627">
    <property type="entry name" value="RNA_pol_sigma70_r2"/>
</dbReference>
<dbReference type="AlphaFoldDB" id="A0A4V2W5R1"/>
<dbReference type="RefSeq" id="WP_066446902.1">
    <property type="nucleotide sequence ID" value="NZ_DBGCPY010000108.1"/>
</dbReference>
<dbReference type="GO" id="GO:0016987">
    <property type="term" value="F:sigma factor activity"/>
    <property type="evidence" value="ECO:0007669"/>
    <property type="project" value="UniProtKB-KW"/>
</dbReference>
<accession>A0A4V2W5R1</accession>
<comment type="caution">
    <text evidence="6">The sequence shown here is derived from an EMBL/GenBank/DDBJ whole genome shotgun (WGS) entry which is preliminary data.</text>
</comment>
<dbReference type="Gene3D" id="1.10.1740.10">
    <property type="match status" value="1"/>
</dbReference>
<evidence type="ECO:0000313" key="6">
    <source>
        <dbReference type="EMBL" id="TCW00773.1"/>
    </source>
</evidence>
<evidence type="ECO:0000256" key="2">
    <source>
        <dbReference type="ARBA" id="ARBA00023082"/>
    </source>
</evidence>
<evidence type="ECO:0000259" key="5">
    <source>
        <dbReference type="Pfam" id="PF04542"/>
    </source>
</evidence>
<evidence type="ECO:0000256" key="3">
    <source>
        <dbReference type="ARBA" id="ARBA00023125"/>
    </source>
</evidence>
<dbReference type="EMBL" id="SMCQ01000006">
    <property type="protein sequence ID" value="TCW00773.1"/>
    <property type="molecule type" value="Genomic_DNA"/>
</dbReference>